<dbReference type="Pfam" id="PF01243">
    <property type="entry name" value="PNPOx_N"/>
    <property type="match status" value="1"/>
</dbReference>
<dbReference type="GO" id="GO:0004733">
    <property type="term" value="F:pyridoxamine phosphate oxidase activity"/>
    <property type="evidence" value="ECO:0007669"/>
    <property type="project" value="InterPro"/>
</dbReference>
<evidence type="ECO:0000256" key="5">
    <source>
        <dbReference type="ARBA" id="ARBA00023002"/>
    </source>
</evidence>
<evidence type="ECO:0000259" key="7">
    <source>
        <dbReference type="Pfam" id="PF10590"/>
    </source>
</evidence>
<feature type="domain" description="Pyridoxine 5'-phosphate oxidase dimerisation C-terminal" evidence="7">
    <location>
        <begin position="164"/>
        <end position="202"/>
    </location>
</feature>
<feature type="domain" description="Pyridoxamine 5'-phosphate oxidase N-terminal" evidence="6">
    <location>
        <begin position="37"/>
        <end position="135"/>
    </location>
</feature>
<evidence type="ECO:0000259" key="6">
    <source>
        <dbReference type="Pfam" id="PF01243"/>
    </source>
</evidence>
<accession>A0A916T1U4</accession>
<evidence type="ECO:0000256" key="2">
    <source>
        <dbReference type="ARBA" id="ARBA00007301"/>
    </source>
</evidence>
<dbReference type="InterPro" id="IPR019576">
    <property type="entry name" value="Pyridoxamine_oxidase_dimer_C"/>
</dbReference>
<dbReference type="GO" id="GO:0010181">
    <property type="term" value="F:FMN binding"/>
    <property type="evidence" value="ECO:0007669"/>
    <property type="project" value="InterPro"/>
</dbReference>
<dbReference type="Gene3D" id="2.30.110.10">
    <property type="entry name" value="Electron Transport, Fmn-binding Protein, Chain A"/>
    <property type="match status" value="1"/>
</dbReference>
<keyword evidence="9" id="KW-1185">Reference proteome</keyword>
<dbReference type="AlphaFoldDB" id="A0A916T1U4"/>
<dbReference type="Proteomes" id="UP000621454">
    <property type="component" value="Unassembled WGS sequence"/>
</dbReference>
<dbReference type="InterPro" id="IPR000659">
    <property type="entry name" value="Pyridox_Oxase"/>
</dbReference>
<organism evidence="8 9">
    <name type="scientific">Gordonia jinhuaensis</name>
    <dbReference type="NCBI Taxonomy" id="1517702"/>
    <lineage>
        <taxon>Bacteria</taxon>
        <taxon>Bacillati</taxon>
        <taxon>Actinomycetota</taxon>
        <taxon>Actinomycetes</taxon>
        <taxon>Mycobacteriales</taxon>
        <taxon>Gordoniaceae</taxon>
        <taxon>Gordonia</taxon>
    </lineage>
</organism>
<keyword evidence="5" id="KW-0560">Oxidoreductase</keyword>
<dbReference type="RefSeq" id="WP_188585906.1">
    <property type="nucleotide sequence ID" value="NZ_BMGC01000007.1"/>
</dbReference>
<dbReference type="InterPro" id="IPR011576">
    <property type="entry name" value="Pyridox_Oxase_N"/>
</dbReference>
<name>A0A916T1U4_9ACTN</name>
<comment type="similarity">
    <text evidence="2">Belongs to the pyridoxamine 5'-phosphate oxidase family.</text>
</comment>
<evidence type="ECO:0000256" key="4">
    <source>
        <dbReference type="ARBA" id="ARBA00022643"/>
    </source>
</evidence>
<dbReference type="Pfam" id="PF10590">
    <property type="entry name" value="PNP_phzG_C"/>
    <property type="match status" value="1"/>
</dbReference>
<dbReference type="PANTHER" id="PTHR10851:SF0">
    <property type="entry name" value="PYRIDOXINE-5'-PHOSPHATE OXIDASE"/>
    <property type="match status" value="1"/>
</dbReference>
<keyword evidence="3" id="KW-0285">Flavoprotein</keyword>
<evidence type="ECO:0000256" key="1">
    <source>
        <dbReference type="ARBA" id="ARBA00001917"/>
    </source>
</evidence>
<dbReference type="InterPro" id="IPR012349">
    <property type="entry name" value="Split_barrel_FMN-bd"/>
</dbReference>
<evidence type="ECO:0000313" key="8">
    <source>
        <dbReference type="EMBL" id="GGB27264.1"/>
    </source>
</evidence>
<sequence>MITSGNDFGSDCAPEEMTTIDPAELLSMWIPAAGTSAPLLMALSTVGTDGYPRLRHVLLSEFAGGAVYFHTDARSAKVAEIEATPRAAASVAWPHLGRQFTLHGDVSRADSDEEKRIYAHRGRYLQLLAWLNDASMTALPESARHDAWARFDAEHPSLTPPADWVGYRIIPTVITFWRGDPEGPSQRVRFTASSDGWRTEVLPG</sequence>
<proteinExistence type="inferred from homology"/>
<dbReference type="EMBL" id="BMGC01000007">
    <property type="protein sequence ID" value="GGB27264.1"/>
    <property type="molecule type" value="Genomic_DNA"/>
</dbReference>
<evidence type="ECO:0000256" key="3">
    <source>
        <dbReference type="ARBA" id="ARBA00022630"/>
    </source>
</evidence>
<reference evidence="8" key="2">
    <citation type="submission" date="2020-09" db="EMBL/GenBank/DDBJ databases">
        <authorList>
            <person name="Sun Q."/>
            <person name="Zhou Y."/>
        </authorList>
    </citation>
    <scope>NUCLEOTIDE SEQUENCE</scope>
    <source>
        <strain evidence="8">CGMCC 1.12827</strain>
    </source>
</reference>
<evidence type="ECO:0000313" key="9">
    <source>
        <dbReference type="Proteomes" id="UP000621454"/>
    </source>
</evidence>
<protein>
    <submittedName>
        <fullName evidence="8">Pyridoxine/pyridoxamine 5'-phosphate oxidase</fullName>
    </submittedName>
</protein>
<dbReference type="PANTHER" id="PTHR10851">
    <property type="entry name" value="PYRIDOXINE-5-PHOSPHATE OXIDASE"/>
    <property type="match status" value="1"/>
</dbReference>
<reference evidence="8" key="1">
    <citation type="journal article" date="2014" name="Int. J. Syst. Evol. Microbiol.">
        <title>Complete genome sequence of Corynebacterium casei LMG S-19264T (=DSM 44701T), isolated from a smear-ripened cheese.</title>
        <authorList>
            <consortium name="US DOE Joint Genome Institute (JGI-PGF)"/>
            <person name="Walter F."/>
            <person name="Albersmeier A."/>
            <person name="Kalinowski J."/>
            <person name="Ruckert C."/>
        </authorList>
    </citation>
    <scope>NUCLEOTIDE SEQUENCE</scope>
    <source>
        <strain evidence="8">CGMCC 1.12827</strain>
    </source>
</reference>
<dbReference type="SUPFAM" id="SSF50475">
    <property type="entry name" value="FMN-binding split barrel"/>
    <property type="match status" value="1"/>
</dbReference>
<keyword evidence="4" id="KW-0288">FMN</keyword>
<comment type="caution">
    <text evidence="8">The sequence shown here is derived from an EMBL/GenBank/DDBJ whole genome shotgun (WGS) entry which is preliminary data.</text>
</comment>
<gene>
    <name evidence="8" type="primary">pdxH</name>
    <name evidence="8" type="ORF">GCM10011489_14260</name>
</gene>
<dbReference type="GO" id="GO:0008615">
    <property type="term" value="P:pyridoxine biosynthetic process"/>
    <property type="evidence" value="ECO:0007669"/>
    <property type="project" value="InterPro"/>
</dbReference>
<comment type="cofactor">
    <cofactor evidence="1">
        <name>FMN</name>
        <dbReference type="ChEBI" id="CHEBI:58210"/>
    </cofactor>
</comment>